<accession>A0A3S4F6X0</accession>
<sequence>MNHLANVWVFSDNVERYAELMTGARQWGRKSLRHRARKHGDRLRESAWR</sequence>
<protein>
    <submittedName>
        <fullName evidence="1">Electron transfer flavoprotein subunit alpha</fullName>
    </submittedName>
</protein>
<evidence type="ECO:0000313" key="1">
    <source>
        <dbReference type="EMBL" id="VEA37201.1"/>
    </source>
</evidence>
<evidence type="ECO:0000313" key="2">
    <source>
        <dbReference type="Proteomes" id="UP000273655"/>
    </source>
</evidence>
<dbReference type="EMBL" id="LR134148">
    <property type="protein sequence ID" value="VEA37201.1"/>
    <property type="molecule type" value="Genomic_DNA"/>
</dbReference>
<reference evidence="1 2" key="1">
    <citation type="submission" date="2018-12" db="EMBL/GenBank/DDBJ databases">
        <authorList>
            <consortium name="Pathogen Informatics"/>
        </authorList>
    </citation>
    <scope>NUCLEOTIDE SEQUENCE [LARGE SCALE GENOMIC DNA]</scope>
    <source>
        <strain evidence="1 2">NCTC8271</strain>
    </source>
</reference>
<gene>
    <name evidence="1" type="primary">fixB_3</name>
    <name evidence="1" type="ORF">NCTC8271_02734</name>
</gene>
<dbReference type="Proteomes" id="UP000273655">
    <property type="component" value="Chromosome 1"/>
</dbReference>
<dbReference type="AlphaFoldDB" id="A0A3S4F6X0"/>
<proteinExistence type="predicted"/>
<organism evidence="1 2">
    <name type="scientific">Salmonella enterica I</name>
    <dbReference type="NCBI Taxonomy" id="59201"/>
    <lineage>
        <taxon>Bacteria</taxon>
        <taxon>Pseudomonadati</taxon>
        <taxon>Pseudomonadota</taxon>
        <taxon>Gammaproteobacteria</taxon>
        <taxon>Enterobacterales</taxon>
        <taxon>Enterobacteriaceae</taxon>
        <taxon>Salmonella</taxon>
    </lineage>
</organism>
<name>A0A3S4F6X0_SALET</name>